<dbReference type="RefSeq" id="WP_007086737.1">
    <property type="nucleotide sequence ID" value="NZ_AJLS01000126.1"/>
</dbReference>
<sequence length="129" mass="14988">MMIYEPILSIMATLEGFGGISYQLRVDFEKNTFASLEWRNKEVCQPFSDLRIVKPGNLEEFKREVYTLNIWNWKSFYCKKDGIILEGKYWSVKVKTKGKVYGSEGTECFPANWGQFCSAVEKLTGTPFR</sequence>
<comment type="caution">
    <text evidence="1">The sequence shown here is derived from an EMBL/GenBank/DDBJ whole genome shotgun (WGS) entry which is preliminary data.</text>
</comment>
<dbReference type="AlphaFoldDB" id="K6DBX8"/>
<dbReference type="STRING" id="1117379.BABA_18717"/>
<dbReference type="PATRIC" id="fig|1117379.3.peg.3876"/>
<accession>K6DBX8</accession>
<evidence type="ECO:0000313" key="1">
    <source>
        <dbReference type="EMBL" id="EKN65824.1"/>
    </source>
</evidence>
<proteinExistence type="predicted"/>
<dbReference type="OrthoDB" id="4979632at2"/>
<keyword evidence="2" id="KW-1185">Reference proteome</keyword>
<organism evidence="1 2">
    <name type="scientific">Neobacillus bataviensis LMG 21833</name>
    <dbReference type="NCBI Taxonomy" id="1117379"/>
    <lineage>
        <taxon>Bacteria</taxon>
        <taxon>Bacillati</taxon>
        <taxon>Bacillota</taxon>
        <taxon>Bacilli</taxon>
        <taxon>Bacillales</taxon>
        <taxon>Bacillaceae</taxon>
        <taxon>Neobacillus</taxon>
    </lineage>
</organism>
<name>K6DBX8_9BACI</name>
<dbReference type="EMBL" id="AJLS01000126">
    <property type="protein sequence ID" value="EKN65824.1"/>
    <property type="molecule type" value="Genomic_DNA"/>
</dbReference>
<dbReference type="eggNOG" id="ENOG5030CWB">
    <property type="taxonomic scope" value="Bacteria"/>
</dbReference>
<dbReference type="Proteomes" id="UP000006316">
    <property type="component" value="Unassembled WGS sequence"/>
</dbReference>
<protein>
    <submittedName>
        <fullName evidence="1">Uncharacterized protein</fullName>
    </submittedName>
</protein>
<evidence type="ECO:0000313" key="2">
    <source>
        <dbReference type="Proteomes" id="UP000006316"/>
    </source>
</evidence>
<gene>
    <name evidence="1" type="ORF">BABA_18717</name>
</gene>
<reference evidence="1 2" key="1">
    <citation type="journal article" date="2012" name="Front. Microbiol.">
        <title>Redundancy and modularity in membrane-associated dissimilatory nitrate reduction in Bacillus.</title>
        <authorList>
            <person name="Heylen K."/>
            <person name="Keltjens J."/>
        </authorList>
    </citation>
    <scope>NUCLEOTIDE SEQUENCE [LARGE SCALE GENOMIC DNA]</scope>
    <source>
        <strain evidence="2">LMG 21833T</strain>
    </source>
</reference>